<keyword evidence="5 8" id="KW-0472">Membrane</keyword>
<feature type="transmembrane region" description="Helical" evidence="8">
    <location>
        <begin position="44"/>
        <end position="72"/>
    </location>
</feature>
<evidence type="ECO:0000256" key="3">
    <source>
        <dbReference type="ARBA" id="ARBA00022989"/>
    </source>
</evidence>
<feature type="transmembrane region" description="Helical" evidence="8">
    <location>
        <begin position="84"/>
        <end position="104"/>
    </location>
</feature>
<evidence type="ECO:0000256" key="8">
    <source>
        <dbReference type="SAM" id="Phobius"/>
    </source>
</evidence>
<evidence type="ECO:0000256" key="4">
    <source>
        <dbReference type="ARBA" id="ARBA00023040"/>
    </source>
</evidence>
<feature type="transmembrane region" description="Helical" evidence="8">
    <location>
        <begin position="124"/>
        <end position="144"/>
    </location>
</feature>
<keyword evidence="2 8" id="KW-0812">Transmembrane</keyword>
<dbReference type="PROSITE" id="PS50262">
    <property type="entry name" value="G_PROTEIN_RECEP_F1_2"/>
    <property type="match status" value="1"/>
</dbReference>
<keyword evidence="6" id="KW-0675">Receptor</keyword>
<evidence type="ECO:0000256" key="2">
    <source>
        <dbReference type="ARBA" id="ARBA00022692"/>
    </source>
</evidence>
<evidence type="ECO:0000256" key="7">
    <source>
        <dbReference type="ARBA" id="ARBA00023224"/>
    </source>
</evidence>
<evidence type="ECO:0000313" key="10">
    <source>
        <dbReference type="EMBL" id="KAJ7378722.1"/>
    </source>
</evidence>
<organism evidence="10 11">
    <name type="scientific">Desmophyllum pertusum</name>
    <dbReference type="NCBI Taxonomy" id="174260"/>
    <lineage>
        <taxon>Eukaryota</taxon>
        <taxon>Metazoa</taxon>
        <taxon>Cnidaria</taxon>
        <taxon>Anthozoa</taxon>
        <taxon>Hexacorallia</taxon>
        <taxon>Scleractinia</taxon>
        <taxon>Caryophylliina</taxon>
        <taxon>Caryophylliidae</taxon>
        <taxon>Desmophyllum</taxon>
    </lineage>
</organism>
<name>A0A9W9ZBM1_9CNID</name>
<feature type="transmembrane region" description="Helical" evidence="8">
    <location>
        <begin position="207"/>
        <end position="231"/>
    </location>
</feature>
<feature type="transmembrane region" description="Helical" evidence="8">
    <location>
        <begin position="341"/>
        <end position="361"/>
    </location>
</feature>
<comment type="caution">
    <text evidence="10">The sequence shown here is derived from an EMBL/GenBank/DDBJ whole genome shotgun (WGS) entry which is preliminary data.</text>
</comment>
<evidence type="ECO:0000259" key="9">
    <source>
        <dbReference type="PROSITE" id="PS50262"/>
    </source>
</evidence>
<sequence length="377" mass="43325">MTDCSKQTDLSLARNMNVSNLTNYSTYQLHSATPHGTSFDTEPYVLRVVSLLIFSVIIFVSLIGNTLVLKAVIELPTRCKPFTYYLVANLAIAEIVSSLCQPFTMTYQEMYSWIFGEFTCKLLIPLQVLAVIVVTCDMAAIAVYRYQLMAIPLKKKITGPIMAAIIGAIWLAALAVSLPLFVTRILVELPTGHKVCLSKFPGDSYKTYTIIRFTLCFLLPYLVMMWSYGAVALKLKRHIRRNVDESSEITMTSRRDSDDRRVVLYHHQDRPARVHLEVTNSNPRPGNKSSTELECDLLRMIYVIIVSFVFCYIPYQILFLWEYSTATNNQWQFRYQAMIRKYFYILTCLPGAIHPLCYGTMNRFFARAFSKIVMCRR</sequence>
<dbReference type="GO" id="GO:0005886">
    <property type="term" value="C:plasma membrane"/>
    <property type="evidence" value="ECO:0007669"/>
    <property type="project" value="TreeGrafter"/>
</dbReference>
<accession>A0A9W9ZBM1</accession>
<dbReference type="PANTHER" id="PTHR24238:SF57">
    <property type="entry name" value="G-PROTEIN COUPLED RECEPTOR 83"/>
    <property type="match status" value="1"/>
</dbReference>
<dbReference type="Proteomes" id="UP001163046">
    <property type="component" value="Unassembled WGS sequence"/>
</dbReference>
<proteinExistence type="predicted"/>
<dbReference type="PANTHER" id="PTHR24238">
    <property type="entry name" value="G-PROTEIN COUPLED RECEPTOR"/>
    <property type="match status" value="1"/>
</dbReference>
<dbReference type="Gene3D" id="1.20.1070.10">
    <property type="entry name" value="Rhodopsin 7-helix transmembrane proteins"/>
    <property type="match status" value="1"/>
</dbReference>
<dbReference type="PRINTS" id="PR00237">
    <property type="entry name" value="GPCRRHODOPSN"/>
</dbReference>
<dbReference type="SUPFAM" id="SSF81321">
    <property type="entry name" value="Family A G protein-coupled receptor-like"/>
    <property type="match status" value="1"/>
</dbReference>
<feature type="domain" description="G-protein coupled receptors family 1 profile" evidence="9">
    <location>
        <begin position="64"/>
        <end position="358"/>
    </location>
</feature>
<comment type="subcellular location">
    <subcellularLocation>
        <location evidence="1">Membrane</location>
        <topology evidence="1">Multi-pass membrane protein</topology>
    </subcellularLocation>
</comment>
<evidence type="ECO:0000256" key="1">
    <source>
        <dbReference type="ARBA" id="ARBA00004141"/>
    </source>
</evidence>
<dbReference type="GO" id="GO:0008188">
    <property type="term" value="F:neuropeptide receptor activity"/>
    <property type="evidence" value="ECO:0007669"/>
    <property type="project" value="TreeGrafter"/>
</dbReference>
<protein>
    <recommendedName>
        <fullName evidence="9">G-protein coupled receptors family 1 profile domain-containing protein</fullName>
    </recommendedName>
</protein>
<keyword evidence="4" id="KW-0297">G-protein coupled receptor</keyword>
<dbReference type="InterPro" id="IPR017452">
    <property type="entry name" value="GPCR_Rhodpsn_7TM"/>
</dbReference>
<evidence type="ECO:0000256" key="6">
    <source>
        <dbReference type="ARBA" id="ARBA00023170"/>
    </source>
</evidence>
<keyword evidence="3 8" id="KW-1133">Transmembrane helix</keyword>
<feature type="transmembrane region" description="Helical" evidence="8">
    <location>
        <begin position="297"/>
        <end position="321"/>
    </location>
</feature>
<evidence type="ECO:0000313" key="11">
    <source>
        <dbReference type="Proteomes" id="UP001163046"/>
    </source>
</evidence>
<reference evidence="10" key="1">
    <citation type="submission" date="2023-01" db="EMBL/GenBank/DDBJ databases">
        <title>Genome assembly of the deep-sea coral Lophelia pertusa.</title>
        <authorList>
            <person name="Herrera S."/>
            <person name="Cordes E."/>
        </authorList>
    </citation>
    <scope>NUCLEOTIDE SEQUENCE</scope>
    <source>
        <strain evidence="10">USNM1676648</strain>
        <tissue evidence="10">Polyp</tissue>
    </source>
</reference>
<gene>
    <name evidence="10" type="ORF">OS493_021304</name>
</gene>
<keyword evidence="7" id="KW-0807">Transducer</keyword>
<dbReference type="OrthoDB" id="6088892at2759"/>
<keyword evidence="11" id="KW-1185">Reference proteome</keyword>
<dbReference type="AlphaFoldDB" id="A0A9W9ZBM1"/>
<dbReference type="InterPro" id="IPR000276">
    <property type="entry name" value="GPCR_Rhodpsn"/>
</dbReference>
<dbReference type="CDD" id="cd00637">
    <property type="entry name" value="7tm_classA_rhodopsin-like"/>
    <property type="match status" value="1"/>
</dbReference>
<evidence type="ECO:0000256" key="5">
    <source>
        <dbReference type="ARBA" id="ARBA00023136"/>
    </source>
</evidence>
<dbReference type="Pfam" id="PF00001">
    <property type="entry name" value="7tm_1"/>
    <property type="match status" value="1"/>
</dbReference>
<dbReference type="EMBL" id="MU826363">
    <property type="protein sequence ID" value="KAJ7378722.1"/>
    <property type="molecule type" value="Genomic_DNA"/>
</dbReference>
<feature type="transmembrane region" description="Helical" evidence="8">
    <location>
        <begin position="165"/>
        <end position="187"/>
    </location>
</feature>